<dbReference type="AlphaFoldDB" id="A0A1F6FXB7"/>
<feature type="chain" id="PRO_5009524433" evidence="2">
    <location>
        <begin position="29"/>
        <end position="170"/>
    </location>
</feature>
<evidence type="ECO:0000313" key="3">
    <source>
        <dbReference type="EMBL" id="OGG90501.1"/>
    </source>
</evidence>
<keyword evidence="2" id="KW-0732">Signal</keyword>
<organism evidence="3 4">
    <name type="scientific">Candidatus Kuenenbacteria bacterium RIFCSPLOWO2_02_FULL_42_16</name>
    <dbReference type="NCBI Taxonomy" id="1798564"/>
    <lineage>
        <taxon>Bacteria</taxon>
        <taxon>Candidatus Kueneniibacteriota</taxon>
    </lineage>
</organism>
<feature type="signal peptide" evidence="2">
    <location>
        <begin position="1"/>
        <end position="28"/>
    </location>
</feature>
<proteinExistence type="predicted"/>
<evidence type="ECO:0000256" key="1">
    <source>
        <dbReference type="SAM" id="Phobius"/>
    </source>
</evidence>
<keyword evidence="1" id="KW-1133">Transmembrane helix</keyword>
<keyword evidence="1" id="KW-0472">Membrane</keyword>
<dbReference type="EMBL" id="MFMZ01000043">
    <property type="protein sequence ID" value="OGG90501.1"/>
    <property type="molecule type" value="Genomic_DNA"/>
</dbReference>
<dbReference type="STRING" id="1798564.A3H55_01660"/>
<dbReference type="Proteomes" id="UP000177998">
    <property type="component" value="Unassembled WGS sequence"/>
</dbReference>
<comment type="caution">
    <text evidence="3">The sequence shown here is derived from an EMBL/GenBank/DDBJ whole genome shotgun (WGS) entry which is preliminary data.</text>
</comment>
<evidence type="ECO:0000313" key="4">
    <source>
        <dbReference type="Proteomes" id="UP000177998"/>
    </source>
</evidence>
<reference evidence="3 4" key="1">
    <citation type="journal article" date="2016" name="Nat. Commun.">
        <title>Thousands of microbial genomes shed light on interconnected biogeochemical processes in an aquifer system.</title>
        <authorList>
            <person name="Anantharaman K."/>
            <person name="Brown C.T."/>
            <person name="Hug L.A."/>
            <person name="Sharon I."/>
            <person name="Castelle C.J."/>
            <person name="Probst A.J."/>
            <person name="Thomas B.C."/>
            <person name="Singh A."/>
            <person name="Wilkins M.J."/>
            <person name="Karaoz U."/>
            <person name="Brodie E.L."/>
            <person name="Williams K.H."/>
            <person name="Hubbard S.S."/>
            <person name="Banfield J.F."/>
        </authorList>
    </citation>
    <scope>NUCLEOTIDE SEQUENCE [LARGE SCALE GENOMIC DNA]</scope>
</reference>
<gene>
    <name evidence="3" type="ORF">A3H55_01660</name>
</gene>
<dbReference type="Pfam" id="PF18895">
    <property type="entry name" value="T4SS_pilin"/>
    <property type="match status" value="1"/>
</dbReference>
<sequence length="170" mass="17953">MKKFFSALVLFFLLFSYAFIFTAPVVLAKCNCTCTPPVATITNPQDSEATCSIACKAVNSTAVATCIQIVENNAGAGSGQVVLTDPLNLGGDLNKFWGRLIGALLAFVGVASLITFVYAGFMFLTSTGNQEQVKKAKDTMIYAVIGAAVSMGSYAILSYIFNILQSSTGQ</sequence>
<protein>
    <submittedName>
        <fullName evidence="3">Uncharacterized protein</fullName>
    </submittedName>
</protein>
<dbReference type="InterPro" id="IPR043993">
    <property type="entry name" value="T4SS_pilin"/>
</dbReference>
<feature type="transmembrane region" description="Helical" evidence="1">
    <location>
        <begin position="140"/>
        <end position="161"/>
    </location>
</feature>
<feature type="transmembrane region" description="Helical" evidence="1">
    <location>
        <begin position="96"/>
        <end position="119"/>
    </location>
</feature>
<name>A0A1F6FXB7_9BACT</name>
<keyword evidence="1" id="KW-0812">Transmembrane</keyword>
<evidence type="ECO:0000256" key="2">
    <source>
        <dbReference type="SAM" id="SignalP"/>
    </source>
</evidence>
<accession>A0A1F6FXB7</accession>